<dbReference type="InterPro" id="IPR011048">
    <property type="entry name" value="Haem_d1_sf"/>
</dbReference>
<proteinExistence type="inferred from homology"/>
<dbReference type="Proteomes" id="UP000308199">
    <property type="component" value="Unassembled WGS sequence"/>
</dbReference>
<keyword evidence="3" id="KW-1185">Reference proteome</keyword>
<dbReference type="InterPro" id="IPR050282">
    <property type="entry name" value="Cycloisomerase_2"/>
</dbReference>
<dbReference type="GO" id="GO:0017057">
    <property type="term" value="F:6-phosphogluconolactonase activity"/>
    <property type="evidence" value="ECO:0007669"/>
    <property type="project" value="TreeGrafter"/>
</dbReference>
<dbReference type="OrthoDB" id="9972196at2759"/>
<evidence type="ECO:0000313" key="3">
    <source>
        <dbReference type="Proteomes" id="UP000308199"/>
    </source>
</evidence>
<organism evidence="2 3">
    <name type="scientific">Phellinidium pouzarii</name>
    <dbReference type="NCBI Taxonomy" id="167371"/>
    <lineage>
        <taxon>Eukaryota</taxon>
        <taxon>Fungi</taxon>
        <taxon>Dikarya</taxon>
        <taxon>Basidiomycota</taxon>
        <taxon>Agaricomycotina</taxon>
        <taxon>Agaricomycetes</taxon>
        <taxon>Hymenochaetales</taxon>
        <taxon>Hymenochaetaceae</taxon>
        <taxon>Phellinidium</taxon>
    </lineage>
</organism>
<evidence type="ECO:0008006" key="4">
    <source>
        <dbReference type="Google" id="ProtNLM"/>
    </source>
</evidence>
<dbReference type="EMBL" id="SGPK01000259">
    <property type="protein sequence ID" value="THH05470.1"/>
    <property type="molecule type" value="Genomic_DNA"/>
</dbReference>
<name>A0A4S4L758_9AGAM</name>
<dbReference type="SUPFAM" id="SSF51004">
    <property type="entry name" value="C-terminal (heme d1) domain of cytochrome cd1-nitrite reductase"/>
    <property type="match status" value="1"/>
</dbReference>
<reference evidence="2 3" key="1">
    <citation type="submission" date="2019-02" db="EMBL/GenBank/DDBJ databases">
        <title>Genome sequencing of the rare red list fungi Phellinidium pouzarii.</title>
        <authorList>
            <person name="Buettner E."/>
            <person name="Kellner H."/>
        </authorList>
    </citation>
    <scope>NUCLEOTIDE SEQUENCE [LARGE SCALE GENOMIC DNA]</scope>
    <source>
        <strain evidence="2 3">DSM 108285</strain>
    </source>
</reference>
<protein>
    <recommendedName>
        <fullName evidence="4">Isomerase YbhE</fullName>
    </recommendedName>
</protein>
<dbReference type="Gene3D" id="2.130.10.10">
    <property type="entry name" value="YVTN repeat-like/Quinoprotein amine dehydrogenase"/>
    <property type="match status" value="2"/>
</dbReference>
<dbReference type="InterPro" id="IPR015943">
    <property type="entry name" value="WD40/YVTN_repeat-like_dom_sf"/>
</dbReference>
<dbReference type="InterPro" id="IPR019405">
    <property type="entry name" value="Lactonase_7-beta_prop"/>
</dbReference>
<dbReference type="PANTHER" id="PTHR30344:SF1">
    <property type="entry name" value="6-PHOSPHOGLUCONOLACTONASE"/>
    <property type="match status" value="1"/>
</dbReference>
<gene>
    <name evidence="2" type="ORF">EW145_g4771</name>
</gene>
<dbReference type="PANTHER" id="PTHR30344">
    <property type="entry name" value="6-PHOSPHOGLUCONOLACTONASE-RELATED"/>
    <property type="match status" value="1"/>
</dbReference>
<sequence length="350" mass="37239">MVYHILVASYTDAVWTLAFNPSKPADSALSLSSSLIVGHHPSWLERHPSDPTLVFTGLEQGDGRLLALKYDIGSGLGRIIANVSSGGKDPCTILSSDKELFVGNYSSGTVGVFSLSLSSGTINLKEAQPPLQFSGTGPCAERQEASHPHQIYLVSHQSKSGTAASAEVLVPDLGADTIWRLNKNSDGKWEQKEALVFEKHRGGGPRHIVIHAEIPLPIPADLPPLTMTAAELLLPPPNESFPSPLLYASCRNDTRAHGDLISIFSALPSEDKTGNHQNLTLEGSVQTGLTHLRGFAFFGPDDRYLIAGGVQGGGVKIFERVDGGRGMKEIAHLPARDGGVGLAPTSFLCL</sequence>
<comment type="caution">
    <text evidence="2">The sequence shown here is derived from an EMBL/GenBank/DDBJ whole genome shotgun (WGS) entry which is preliminary data.</text>
</comment>
<comment type="similarity">
    <text evidence="1">Belongs to the cycloisomerase 2 family.</text>
</comment>
<accession>A0A4S4L758</accession>
<evidence type="ECO:0000313" key="2">
    <source>
        <dbReference type="EMBL" id="THH05470.1"/>
    </source>
</evidence>
<dbReference type="Pfam" id="PF10282">
    <property type="entry name" value="Lactonase"/>
    <property type="match status" value="1"/>
</dbReference>
<evidence type="ECO:0000256" key="1">
    <source>
        <dbReference type="ARBA" id="ARBA00005564"/>
    </source>
</evidence>
<dbReference type="AlphaFoldDB" id="A0A4S4L758"/>